<feature type="region of interest" description="Disordered" evidence="7">
    <location>
        <begin position="466"/>
        <end position="561"/>
    </location>
</feature>
<protein>
    <recommendedName>
        <fullName evidence="9">Amino acid transporter transmembrane domain-containing protein</fullName>
    </recommendedName>
</protein>
<feature type="transmembrane region" description="Helical" evidence="8">
    <location>
        <begin position="340"/>
        <end position="359"/>
    </location>
</feature>
<feature type="domain" description="Amino acid transporter transmembrane" evidence="9">
    <location>
        <begin position="2"/>
        <end position="386"/>
    </location>
</feature>
<feature type="compositionally biased region" description="Acidic residues" evidence="7">
    <location>
        <begin position="1126"/>
        <end position="1141"/>
    </location>
</feature>
<name>A0A7M7NQP9_STRPU</name>
<evidence type="ECO:0000256" key="6">
    <source>
        <dbReference type="ARBA" id="ARBA00023136"/>
    </source>
</evidence>
<dbReference type="GO" id="GO:0016020">
    <property type="term" value="C:membrane"/>
    <property type="evidence" value="ECO:0000318"/>
    <property type="project" value="GO_Central"/>
</dbReference>
<feature type="transmembrane region" description="Helical" evidence="8">
    <location>
        <begin position="145"/>
        <end position="166"/>
    </location>
</feature>
<dbReference type="GeneID" id="755212"/>
<keyword evidence="4" id="KW-0029">Amino-acid transport</keyword>
<feature type="compositionally biased region" description="Basic and acidic residues" evidence="7">
    <location>
        <begin position="466"/>
        <end position="475"/>
    </location>
</feature>
<dbReference type="PANTHER" id="PTHR22950">
    <property type="entry name" value="AMINO ACID TRANSPORTER"/>
    <property type="match status" value="1"/>
</dbReference>
<feature type="transmembrane region" description="Helical" evidence="8">
    <location>
        <begin position="269"/>
        <end position="293"/>
    </location>
</feature>
<evidence type="ECO:0000313" key="10">
    <source>
        <dbReference type="EnsemblMetazoa" id="XP_030840101"/>
    </source>
</evidence>
<feature type="compositionally biased region" description="Acidic residues" evidence="7">
    <location>
        <begin position="1178"/>
        <end position="1191"/>
    </location>
</feature>
<dbReference type="InterPro" id="IPR013057">
    <property type="entry name" value="AA_transpt_TM"/>
</dbReference>
<feature type="transmembrane region" description="Helical" evidence="8">
    <location>
        <begin position="80"/>
        <end position="101"/>
    </location>
</feature>
<feature type="compositionally biased region" description="Basic and acidic residues" evidence="7">
    <location>
        <begin position="486"/>
        <end position="561"/>
    </location>
</feature>
<comment type="subcellular location">
    <subcellularLocation>
        <location evidence="1">Membrane</location>
        <topology evidence="1">Multi-pass membrane protein</topology>
    </subcellularLocation>
</comment>
<keyword evidence="3 8" id="KW-0812">Transmembrane</keyword>
<dbReference type="OrthoDB" id="513400at2759"/>
<reference evidence="11" key="1">
    <citation type="submission" date="2015-02" db="EMBL/GenBank/DDBJ databases">
        <title>Genome sequencing for Strongylocentrotus purpuratus.</title>
        <authorList>
            <person name="Murali S."/>
            <person name="Liu Y."/>
            <person name="Vee V."/>
            <person name="English A."/>
            <person name="Wang M."/>
            <person name="Skinner E."/>
            <person name="Han Y."/>
            <person name="Muzny D.M."/>
            <person name="Worley K.C."/>
            <person name="Gibbs R.A."/>
        </authorList>
    </citation>
    <scope>NUCLEOTIDE SEQUENCE</scope>
</reference>
<feature type="transmembrane region" description="Helical" evidence="8">
    <location>
        <begin position="371"/>
        <end position="389"/>
    </location>
</feature>
<dbReference type="Pfam" id="PF01490">
    <property type="entry name" value="Aa_trans"/>
    <property type="match status" value="1"/>
</dbReference>
<dbReference type="EnsemblMetazoa" id="XM_030984241">
    <property type="protein sequence ID" value="XP_030840101"/>
    <property type="gene ID" value="LOC755212"/>
</dbReference>
<proteinExistence type="predicted"/>
<organism evidence="10 11">
    <name type="scientific">Strongylocentrotus purpuratus</name>
    <name type="common">Purple sea urchin</name>
    <dbReference type="NCBI Taxonomy" id="7668"/>
    <lineage>
        <taxon>Eukaryota</taxon>
        <taxon>Metazoa</taxon>
        <taxon>Echinodermata</taxon>
        <taxon>Eleutherozoa</taxon>
        <taxon>Echinozoa</taxon>
        <taxon>Echinoidea</taxon>
        <taxon>Euechinoidea</taxon>
        <taxon>Echinacea</taxon>
        <taxon>Camarodonta</taxon>
        <taxon>Echinidea</taxon>
        <taxon>Strongylocentrotidae</taxon>
        <taxon>Strongylocentrotus</taxon>
    </lineage>
</organism>
<evidence type="ECO:0000256" key="1">
    <source>
        <dbReference type="ARBA" id="ARBA00004141"/>
    </source>
</evidence>
<feature type="transmembrane region" description="Helical" evidence="8">
    <location>
        <begin position="121"/>
        <end position="138"/>
    </location>
</feature>
<dbReference type="InParanoid" id="A0A7M7NQP9"/>
<dbReference type="GO" id="GO:0003333">
    <property type="term" value="P:amino acid transmembrane transport"/>
    <property type="evidence" value="ECO:0000318"/>
    <property type="project" value="GO_Central"/>
</dbReference>
<feature type="compositionally biased region" description="Basic and acidic residues" evidence="7">
    <location>
        <begin position="1085"/>
        <end position="1107"/>
    </location>
</feature>
<feature type="compositionally biased region" description="Basic and acidic residues" evidence="7">
    <location>
        <begin position="1212"/>
        <end position="1224"/>
    </location>
</feature>
<evidence type="ECO:0000256" key="2">
    <source>
        <dbReference type="ARBA" id="ARBA00022448"/>
    </source>
</evidence>
<evidence type="ECO:0000256" key="5">
    <source>
        <dbReference type="ARBA" id="ARBA00022989"/>
    </source>
</evidence>
<feature type="transmembrane region" description="Helical" evidence="8">
    <location>
        <begin position="314"/>
        <end position="334"/>
    </location>
</feature>
<feature type="transmembrane region" description="Helical" evidence="8">
    <location>
        <begin position="7"/>
        <end position="26"/>
    </location>
</feature>
<feature type="compositionally biased region" description="Basic and acidic residues" evidence="7">
    <location>
        <begin position="1192"/>
        <end position="1204"/>
    </location>
</feature>
<keyword evidence="2" id="KW-0813">Transport</keyword>
<feature type="compositionally biased region" description="Basic and acidic residues" evidence="7">
    <location>
        <begin position="1152"/>
        <end position="1177"/>
    </location>
</feature>
<dbReference type="KEGG" id="spu:755212"/>
<evidence type="ECO:0000256" key="3">
    <source>
        <dbReference type="ARBA" id="ARBA00022692"/>
    </source>
</evidence>
<feature type="transmembrane region" description="Helical" evidence="8">
    <location>
        <begin position="32"/>
        <end position="55"/>
    </location>
</feature>
<evidence type="ECO:0000256" key="4">
    <source>
        <dbReference type="ARBA" id="ARBA00022970"/>
    </source>
</evidence>
<feature type="compositionally biased region" description="Acidic residues" evidence="7">
    <location>
        <begin position="1059"/>
        <end position="1069"/>
    </location>
</feature>
<feature type="region of interest" description="Disordered" evidence="7">
    <location>
        <begin position="439"/>
        <end position="458"/>
    </location>
</feature>
<feature type="region of interest" description="Disordered" evidence="7">
    <location>
        <begin position="1024"/>
        <end position="1224"/>
    </location>
</feature>
<keyword evidence="6 8" id="KW-0472">Membrane</keyword>
<feature type="transmembrane region" description="Helical" evidence="8">
    <location>
        <begin position="231"/>
        <end position="249"/>
    </location>
</feature>
<dbReference type="AlphaFoldDB" id="A0A7M7NQP9"/>
<evidence type="ECO:0000256" key="7">
    <source>
        <dbReference type="SAM" id="MobiDB-lite"/>
    </source>
</evidence>
<feature type="compositionally biased region" description="Basic and acidic residues" evidence="7">
    <location>
        <begin position="1029"/>
        <end position="1050"/>
    </location>
</feature>
<evidence type="ECO:0000256" key="8">
    <source>
        <dbReference type="SAM" id="Phobius"/>
    </source>
</evidence>
<keyword evidence="11" id="KW-1185">Reference proteome</keyword>
<reference evidence="10" key="2">
    <citation type="submission" date="2021-01" db="UniProtKB">
        <authorList>
            <consortium name="EnsemblMetazoa"/>
        </authorList>
    </citation>
    <scope>IDENTIFICATION</scope>
</reference>
<evidence type="ECO:0000313" key="11">
    <source>
        <dbReference type="Proteomes" id="UP000007110"/>
    </source>
</evidence>
<dbReference type="Proteomes" id="UP000007110">
    <property type="component" value="Unassembled WGS sequence"/>
</dbReference>
<dbReference type="OMA" id="CIFPCRA"/>
<keyword evidence="5 8" id="KW-1133">Transmembrane helix</keyword>
<evidence type="ECO:0000259" key="9">
    <source>
        <dbReference type="Pfam" id="PF01490"/>
    </source>
</evidence>
<dbReference type="GO" id="GO:0015179">
    <property type="term" value="F:L-amino acid transmembrane transporter activity"/>
    <property type="evidence" value="ECO:0000318"/>
    <property type="project" value="GO_Central"/>
</dbReference>
<dbReference type="RefSeq" id="XP_030840101.1">
    <property type="nucleotide sequence ID" value="XM_030984241.1"/>
</dbReference>
<dbReference type="PANTHER" id="PTHR22950:SF646">
    <property type="entry name" value="SODIUM-COUPLED NEUTRAL AMINO ACID TRANSPORTER 10-RELATED"/>
    <property type="match status" value="1"/>
</dbReference>
<sequence>MGQTPWSAVINLSNSIIGVSVLAMPWCFKECGVVLAILLLFITGIVNKFSCNLLLKSSKATRKYSYETLSHHTLGGMGKLAVEISVILLLMCTCIAFFVIIGDLGPSLVSKFWGIENTSNLRTFILLGTAIFIILPLAQKRNVESLSALSTMSICFYFFFATSVFVDSLPRLVSLEWINTVVFWRPAGILKGMSIFALSMCCQATLFPIYNSLQERTPKMMEDVVSKGVNLVAFVYMAIGFFGYITYYTDGIKGDILLNQPPSLISDGLKLGFALSVALSFPLCVFPCRASIFSLLCPNADSNPITGMTHIPPIMFRVITVVILAITLTIAILIPNVEVVLSLTGATMGSLACFILPALIYQHTVGVPTRFMPKVLLIIGICFMLFSTYDNVRPGPQDPHIPAPVQVFDKLDKIQIAKLDEAPVDALVKKPDGVLEKSAEKMGLQGDDVIKEKEPADAGDIMAAERGDGEVKRQEPPIPHAPVDLPDSKDKAIEDVLKVGEGKEGEGEKDEVQLEVPEKKVEKEKEAEGDRDGRDLEGDAGAGKKESKEIAGETEEKFKVQEEKQEIQEKKLEELQARQVIQERLIVKQAEELDILKKEHEDEKQKDEDLQNVAVQLQQQQLPQQPAVVGDLQQPAGPGVRLQPVAGGQPIIGQPLERQVGDQQLLGQLGQLQVPVQPVGQLPVAQQALGQLPVAQQALGQLPVAQQALGQLPVAQQAMGQLPVAQQALGQLPVAQQALGQLPVAQQALGQLPMGQAAVQPLAAQQLAGQGQQQFAQQQQLGAAGQQVVQVGIQGAGGMGQNLPVQQQHAGLEGMNQVAGMGGVLPQQQQQQQLMQGGVAQQQGVLLDVAGMQAAAVGGGGGLGQANIMQQQQQQFQQPQQVPLALQQQQQLLQQPPQQQQQVLMQQQQVPVQQNQQPALQILPDTRDGLLGGGAAMGQQPLQQQGMVGGGGDGMVANAGFADMNQAQGGAVVVEGGIPQQPQHVEMFRFSNPADKMIKSADKVAILEPGQDLNLAGIQQRVLNQAGADGDKESKKQEKEEQKEEGKEGESDGVIQIVGEEEEAEEAEEGIGKGNGDGDVVPALEEERGGAIADLKDTGNQELDKPEKKRRHKKGKRSNGETERREEDEEEEEEEEEEEKENDGNQGAPLDDAERPEDQLQGMEDKLLENHLKMIDHQEEEEFADQEDVIDVNEKDADEGKIEMNQEQNDPPQEKKIIRSREEV</sequence>
<accession>A0A7M7NQP9</accession>
<feature type="transmembrane region" description="Helical" evidence="8">
    <location>
        <begin position="186"/>
        <end position="210"/>
    </location>
</feature>
<feature type="compositionally biased region" description="Basic residues" evidence="7">
    <location>
        <begin position="1108"/>
        <end position="1117"/>
    </location>
</feature>